<dbReference type="PANTHER" id="PTHR43434:SF1">
    <property type="entry name" value="PHOSPHOGLYCOLATE PHOSPHATASE"/>
    <property type="match status" value="1"/>
</dbReference>
<dbReference type="InterPro" id="IPR036412">
    <property type="entry name" value="HAD-like_sf"/>
</dbReference>
<accession>A0AAE3IS55</accession>
<evidence type="ECO:0000256" key="2">
    <source>
        <dbReference type="ARBA" id="ARBA00022842"/>
    </source>
</evidence>
<dbReference type="InterPro" id="IPR050155">
    <property type="entry name" value="HAD-like_hydrolase_sf"/>
</dbReference>
<reference evidence="3" key="1">
    <citation type="submission" date="2022-10" db="EMBL/GenBank/DDBJ databases">
        <title>Description of Fervidibacillus gen. nov. in the family Fervidibacillaceae fam. nov. with two species, Fervidibacillus albus sp. nov., and Fervidibacillus halotolerans sp. nov., isolated from tidal flat sediments.</title>
        <authorList>
            <person name="Kwon K.K."/>
            <person name="Yang S.-H."/>
        </authorList>
    </citation>
    <scope>NUCLEOTIDE SEQUENCE</scope>
    <source>
        <strain evidence="3">JCM 19140</strain>
    </source>
</reference>
<dbReference type="AlphaFoldDB" id="A0AAE3IS55"/>
<proteinExistence type="predicted"/>
<evidence type="ECO:0000256" key="1">
    <source>
        <dbReference type="ARBA" id="ARBA00022801"/>
    </source>
</evidence>
<organism evidence="3 4">
    <name type="scientific">Perspicuibacillus lycopersici</name>
    <dbReference type="NCBI Taxonomy" id="1325689"/>
    <lineage>
        <taxon>Bacteria</taxon>
        <taxon>Bacillati</taxon>
        <taxon>Bacillota</taxon>
        <taxon>Bacilli</taxon>
        <taxon>Bacillales</taxon>
        <taxon>Bacillaceae</taxon>
        <taxon>Perspicuibacillus</taxon>
    </lineage>
</organism>
<evidence type="ECO:0000313" key="4">
    <source>
        <dbReference type="Proteomes" id="UP001209318"/>
    </source>
</evidence>
<comment type="caution">
    <text evidence="3">The sequence shown here is derived from an EMBL/GenBank/DDBJ whole genome shotgun (WGS) entry which is preliminary data.</text>
</comment>
<name>A0AAE3IS55_9BACI</name>
<keyword evidence="2" id="KW-0460">Magnesium</keyword>
<gene>
    <name evidence="3" type="ORF">OEV98_07590</name>
</gene>
<dbReference type="Proteomes" id="UP001209318">
    <property type="component" value="Unassembled WGS sequence"/>
</dbReference>
<dbReference type="EMBL" id="JAOUSF010000002">
    <property type="protein sequence ID" value="MCU9613417.1"/>
    <property type="molecule type" value="Genomic_DNA"/>
</dbReference>
<dbReference type="SUPFAM" id="SSF56784">
    <property type="entry name" value="HAD-like"/>
    <property type="match status" value="1"/>
</dbReference>
<dbReference type="PANTHER" id="PTHR43434">
    <property type="entry name" value="PHOSPHOGLYCOLATE PHOSPHATASE"/>
    <property type="match status" value="1"/>
</dbReference>
<dbReference type="RefSeq" id="WP_263072623.1">
    <property type="nucleotide sequence ID" value="NZ_JAOUSF010000002.1"/>
</dbReference>
<dbReference type="GO" id="GO:0008967">
    <property type="term" value="F:phosphoglycolate phosphatase activity"/>
    <property type="evidence" value="ECO:0007669"/>
    <property type="project" value="TreeGrafter"/>
</dbReference>
<dbReference type="GO" id="GO:0006281">
    <property type="term" value="P:DNA repair"/>
    <property type="evidence" value="ECO:0007669"/>
    <property type="project" value="TreeGrafter"/>
</dbReference>
<dbReference type="Pfam" id="PF00702">
    <property type="entry name" value="Hydrolase"/>
    <property type="match status" value="1"/>
</dbReference>
<sequence length="279" mass="31792">MENVFAPIDLVIFDLDGTLYEDTDHFDYYAEQLLKELPEDKHADFLAEYKKMVAGDHTVSIGKVYDVVRDYILQLDSASLTVNKAWTWEGEEVGAEEINRLYPHPIAMDFDTMIAIGDGWWLPNVCAKHFGAANTQSAYGKTKDFMATEAFTLTKIPGLREALYHLKSKKDIILVTNSEKDDVGRLLHQLDLENIFDEIVTEARKPQHTKTHFSNLLEKYDCKPEKAISIGDNFINEIAPAIALGMRTVFIDLYEMNYPEYQGKKVKSISNLIQDMVAL</sequence>
<keyword evidence="4" id="KW-1185">Reference proteome</keyword>
<evidence type="ECO:0000313" key="3">
    <source>
        <dbReference type="EMBL" id="MCU9613417.1"/>
    </source>
</evidence>
<protein>
    <submittedName>
        <fullName evidence="3">HAD family hydrolase</fullName>
    </submittedName>
</protein>
<dbReference type="InterPro" id="IPR023214">
    <property type="entry name" value="HAD_sf"/>
</dbReference>
<dbReference type="Gene3D" id="3.40.50.1000">
    <property type="entry name" value="HAD superfamily/HAD-like"/>
    <property type="match status" value="1"/>
</dbReference>
<keyword evidence="1 3" id="KW-0378">Hydrolase</keyword>